<reference evidence="8 10" key="1">
    <citation type="journal article" date="2023" name="Insect Mol. Biol.">
        <title>Genome sequencing provides insights into the evolution of gene families encoding plant cell wall-degrading enzymes in longhorned beetles.</title>
        <authorList>
            <person name="Shin N.R."/>
            <person name="Okamura Y."/>
            <person name="Kirsch R."/>
            <person name="Pauchet Y."/>
        </authorList>
    </citation>
    <scope>NUCLEOTIDE SEQUENCE [LARGE SCALE GENOMIC DNA]</scope>
    <source>
        <strain evidence="8">EAD_L_NR</strain>
    </source>
</reference>
<keyword evidence="3" id="KW-0805">Transcription regulation</keyword>
<accession>A0AAV8V4S6</accession>
<evidence type="ECO:0000313" key="8">
    <source>
        <dbReference type="EMBL" id="KAJ8909271.1"/>
    </source>
</evidence>
<keyword evidence="4" id="KW-0804">Transcription</keyword>
<evidence type="ECO:0000256" key="1">
    <source>
        <dbReference type="ARBA" id="ARBA00011764"/>
    </source>
</evidence>
<comment type="function">
    <text evidence="5">Involved in transvection phenomena (= synapsis-dependent gene expression), where the synaptic pairing of chromosomes carrying genes with which zeste interacts influences the expression of these genes. Zeste binds to DNA and stimulates transcription from a nearby promoter.</text>
</comment>
<dbReference type="AlphaFoldDB" id="A0AAV8V4S6"/>
<comment type="subunit">
    <text evidence="1">Self-associates forming complexes of several hundred monomers.</text>
</comment>
<gene>
    <name evidence="9" type="ORF">NQ315_015254</name>
    <name evidence="8" type="ORF">NQ315_016578</name>
</gene>
<dbReference type="Pfam" id="PF13873">
    <property type="entry name" value="Myb_DNA-bind_5"/>
    <property type="match status" value="1"/>
</dbReference>
<evidence type="ECO:0000256" key="4">
    <source>
        <dbReference type="ARBA" id="ARBA00023163"/>
    </source>
</evidence>
<evidence type="ECO:0000313" key="10">
    <source>
        <dbReference type="Proteomes" id="UP001159042"/>
    </source>
</evidence>
<organism evidence="8 10">
    <name type="scientific">Exocentrus adspersus</name>
    <dbReference type="NCBI Taxonomy" id="1586481"/>
    <lineage>
        <taxon>Eukaryota</taxon>
        <taxon>Metazoa</taxon>
        <taxon>Ecdysozoa</taxon>
        <taxon>Arthropoda</taxon>
        <taxon>Hexapoda</taxon>
        <taxon>Insecta</taxon>
        <taxon>Pterygota</taxon>
        <taxon>Neoptera</taxon>
        <taxon>Endopterygota</taxon>
        <taxon>Coleoptera</taxon>
        <taxon>Polyphaga</taxon>
        <taxon>Cucujiformia</taxon>
        <taxon>Chrysomeloidea</taxon>
        <taxon>Cerambycidae</taxon>
        <taxon>Lamiinae</taxon>
        <taxon>Acanthocinini</taxon>
        <taxon>Exocentrus</taxon>
    </lineage>
</organism>
<evidence type="ECO:0000256" key="2">
    <source>
        <dbReference type="ARBA" id="ARBA00016807"/>
    </source>
</evidence>
<keyword evidence="10" id="KW-1185">Reference proteome</keyword>
<comment type="caution">
    <text evidence="8">The sequence shown here is derived from an EMBL/GenBank/DDBJ whole genome shotgun (WGS) entry which is preliminary data.</text>
</comment>
<evidence type="ECO:0000256" key="6">
    <source>
        <dbReference type="SAM" id="MobiDB-lite"/>
    </source>
</evidence>
<dbReference type="EMBL" id="JANEYG010000203">
    <property type="protein sequence ID" value="KAJ8911253.1"/>
    <property type="molecule type" value="Genomic_DNA"/>
</dbReference>
<dbReference type="Proteomes" id="UP001159042">
    <property type="component" value="Unassembled WGS sequence"/>
</dbReference>
<evidence type="ECO:0000259" key="7">
    <source>
        <dbReference type="Pfam" id="PF13873"/>
    </source>
</evidence>
<evidence type="ECO:0000313" key="9">
    <source>
        <dbReference type="EMBL" id="KAJ8911253.1"/>
    </source>
</evidence>
<feature type="domain" description="Myb/SANT-like DNA-binding" evidence="7">
    <location>
        <begin position="11"/>
        <end position="49"/>
    </location>
</feature>
<feature type="compositionally biased region" description="Basic and acidic residues" evidence="6">
    <location>
        <begin position="51"/>
        <end position="64"/>
    </location>
</feature>
<evidence type="ECO:0000256" key="5">
    <source>
        <dbReference type="ARBA" id="ARBA00025466"/>
    </source>
</evidence>
<evidence type="ECO:0000256" key="3">
    <source>
        <dbReference type="ARBA" id="ARBA00023015"/>
    </source>
</evidence>
<proteinExistence type="predicted"/>
<protein>
    <recommendedName>
        <fullName evidence="2">Regulatory protein zeste</fullName>
    </recommendedName>
</protein>
<dbReference type="InterPro" id="IPR028002">
    <property type="entry name" value="Myb_DNA-bind_5"/>
</dbReference>
<name>A0AAV8V4S6_9CUCU</name>
<dbReference type="EMBL" id="JANEYG010000718">
    <property type="protein sequence ID" value="KAJ8909271.1"/>
    <property type="molecule type" value="Genomic_DNA"/>
</dbReference>
<sequence>MSVKHPEEVDELWEELSLLLNSCGDGPVRNVAEWKKAFTEWKSATRKKAREGKELNENEKKSLN</sequence>
<feature type="region of interest" description="Disordered" evidence="6">
    <location>
        <begin position="45"/>
        <end position="64"/>
    </location>
</feature>